<dbReference type="EMBL" id="DTGT01000172">
    <property type="protein sequence ID" value="HGH60743.1"/>
    <property type="molecule type" value="Genomic_DNA"/>
</dbReference>
<feature type="binding site" evidence="1">
    <location>
        <position position="54"/>
    </location>
    <ligand>
        <name>Mg(2+)</name>
        <dbReference type="ChEBI" id="CHEBI:18420"/>
        <label>1</label>
    </ligand>
</feature>
<dbReference type="PANTHER" id="PTHR16222">
    <property type="entry name" value="ADP-RIBOSYLGLYCOHYDROLASE"/>
    <property type="match status" value="1"/>
</dbReference>
<proteinExistence type="predicted"/>
<gene>
    <name evidence="2" type="ORF">ENV54_05535</name>
</gene>
<comment type="caution">
    <text evidence="2">The sequence shown here is derived from an EMBL/GenBank/DDBJ whole genome shotgun (WGS) entry which is preliminary data.</text>
</comment>
<feature type="binding site" evidence="1">
    <location>
        <position position="263"/>
    </location>
    <ligand>
        <name>Mg(2+)</name>
        <dbReference type="ChEBI" id="CHEBI:18420"/>
        <label>1</label>
    </ligand>
</feature>
<dbReference type="InterPro" id="IPR005502">
    <property type="entry name" value="Ribosyl_crysJ1"/>
</dbReference>
<feature type="binding site" evidence="1">
    <location>
        <position position="53"/>
    </location>
    <ligand>
        <name>Mg(2+)</name>
        <dbReference type="ChEBI" id="CHEBI:18420"/>
        <label>1</label>
    </ligand>
</feature>
<dbReference type="GO" id="GO:0046872">
    <property type="term" value="F:metal ion binding"/>
    <property type="evidence" value="ECO:0007669"/>
    <property type="project" value="UniProtKB-KW"/>
</dbReference>
<evidence type="ECO:0000256" key="1">
    <source>
        <dbReference type="PIRSR" id="PIRSR605502-1"/>
    </source>
</evidence>
<feature type="binding site" evidence="1">
    <location>
        <position position="260"/>
    </location>
    <ligand>
        <name>Mg(2+)</name>
        <dbReference type="ChEBI" id="CHEBI:18420"/>
        <label>1</label>
    </ligand>
</feature>
<keyword evidence="2" id="KW-0378">Hydrolase</keyword>
<dbReference type="InterPro" id="IPR050792">
    <property type="entry name" value="ADP-ribosylglycohydrolase"/>
</dbReference>
<feature type="binding site" evidence="1">
    <location>
        <position position="52"/>
    </location>
    <ligand>
        <name>Mg(2+)</name>
        <dbReference type="ChEBI" id="CHEBI:18420"/>
        <label>1</label>
    </ligand>
</feature>
<dbReference type="AlphaFoldDB" id="A0A7C4ARL0"/>
<keyword evidence="1" id="KW-0479">Metal-binding</keyword>
<dbReference type="PANTHER" id="PTHR16222:SF12">
    <property type="entry name" value="ADP-RIBOSYLGLYCOHYDROLASE-RELATED"/>
    <property type="match status" value="1"/>
</dbReference>
<protein>
    <submittedName>
        <fullName evidence="2">ADP-ribosylglycohydrolase family protein</fullName>
    </submittedName>
</protein>
<comment type="cofactor">
    <cofactor evidence="1">
        <name>Mg(2+)</name>
        <dbReference type="ChEBI" id="CHEBI:18420"/>
    </cofactor>
    <text evidence="1">Binds 2 magnesium ions per subunit.</text>
</comment>
<name>A0A7C4ARL0_9BACT</name>
<dbReference type="SUPFAM" id="SSF101478">
    <property type="entry name" value="ADP-ribosylglycohydrolase"/>
    <property type="match status" value="1"/>
</dbReference>
<keyword evidence="1" id="KW-0460">Magnesium</keyword>
<feature type="binding site" evidence="1">
    <location>
        <position position="262"/>
    </location>
    <ligand>
        <name>Mg(2+)</name>
        <dbReference type="ChEBI" id="CHEBI:18420"/>
        <label>1</label>
    </ligand>
</feature>
<accession>A0A7C4ARL0</accession>
<reference evidence="2" key="1">
    <citation type="journal article" date="2020" name="mSystems">
        <title>Genome- and Community-Level Interaction Insights into Carbon Utilization and Element Cycling Functions of Hydrothermarchaeota in Hydrothermal Sediment.</title>
        <authorList>
            <person name="Zhou Z."/>
            <person name="Liu Y."/>
            <person name="Xu W."/>
            <person name="Pan J."/>
            <person name="Luo Z.H."/>
            <person name="Li M."/>
        </authorList>
    </citation>
    <scope>NUCLEOTIDE SEQUENCE [LARGE SCALE GENOMIC DNA]</scope>
    <source>
        <strain evidence="2">SpSt-769</strain>
    </source>
</reference>
<organism evidence="2">
    <name type="scientific">Desulfomonile tiedjei</name>
    <dbReference type="NCBI Taxonomy" id="2358"/>
    <lineage>
        <taxon>Bacteria</taxon>
        <taxon>Pseudomonadati</taxon>
        <taxon>Thermodesulfobacteriota</taxon>
        <taxon>Desulfomonilia</taxon>
        <taxon>Desulfomonilales</taxon>
        <taxon>Desulfomonilaceae</taxon>
        <taxon>Desulfomonile</taxon>
    </lineage>
</organism>
<evidence type="ECO:0000313" key="2">
    <source>
        <dbReference type="EMBL" id="HGH60743.1"/>
    </source>
</evidence>
<dbReference type="GO" id="GO:0016787">
    <property type="term" value="F:hydrolase activity"/>
    <property type="evidence" value="ECO:0007669"/>
    <property type="project" value="UniProtKB-KW"/>
</dbReference>
<dbReference type="InterPro" id="IPR036705">
    <property type="entry name" value="Ribosyl_crysJ1_sf"/>
</dbReference>
<dbReference type="Gene3D" id="1.10.4080.10">
    <property type="entry name" value="ADP-ribosylation/Crystallin J1"/>
    <property type="match status" value="1"/>
</dbReference>
<dbReference type="Pfam" id="PF03747">
    <property type="entry name" value="ADP_ribosyl_GH"/>
    <property type="match status" value="1"/>
</dbReference>
<sequence>MSGLTRYRGCLLGLAVGDAIGATVEFSPPGSFELVADMVGGGPFNLQPGEWTDDTSMALCLADSLVEKKGFDPIDQLERYVRWRREGYLSSNGECFDVGRTVSLALSRFEKTREAYCGATDPHSAGNGSIMRLAPVPLFYAKTPRVAMERSGDSSRTTHGLEVCVDACRYLGGLIVGAVQGVSKEELLSELYSPAPGYWTERPLIRDIEEIARGSFKRKEPPEIKGSGYVVKSLEAALWAFYKTDSFKEGCLRAVNLGDDADSTAAVYGQIAGAYYGKKGIPSSWLNKLAKMEIIQAFADKLFELSRAAKSDKAPESDG</sequence>